<evidence type="ECO:0000256" key="8">
    <source>
        <dbReference type="RuleBase" id="RU000461"/>
    </source>
</evidence>
<evidence type="ECO:0000313" key="10">
    <source>
        <dbReference type="Proteomes" id="UP000825002"/>
    </source>
</evidence>
<keyword evidence="3 8" id="KW-0479">Metal-binding</keyword>
<gene>
    <name evidence="9" type="primary">CYP3A24</name>
    <name evidence="9" type="ORF">GZH46_00854</name>
</gene>
<evidence type="ECO:0000256" key="7">
    <source>
        <dbReference type="ARBA" id="ARBA00043906"/>
    </source>
</evidence>
<evidence type="ECO:0000256" key="4">
    <source>
        <dbReference type="ARBA" id="ARBA00023002"/>
    </source>
</evidence>
<reference evidence="9 10" key="1">
    <citation type="submission" date="2020-10" db="EMBL/GenBank/DDBJ databases">
        <authorList>
            <person name="Klimov P.B."/>
            <person name="Dyachkov S.M."/>
            <person name="Chetverikov P.E."/>
        </authorList>
    </citation>
    <scope>NUCLEOTIDE SEQUENCE [LARGE SCALE GENOMIC DNA]</scope>
    <source>
        <strain evidence="9">BMOC 18-1129-001#AD2665</strain>
        <tissue evidence="9">Entire mites</tissue>
    </source>
</reference>
<keyword evidence="5 8" id="KW-0408">Iron</keyword>
<evidence type="ECO:0000256" key="5">
    <source>
        <dbReference type="ARBA" id="ARBA00023004"/>
    </source>
</evidence>
<keyword evidence="2 8" id="KW-0349">Heme</keyword>
<comment type="function">
    <text evidence="7">Cytochromes P450 are a group of heme-thiolate monooxygenases. They oxidize a variety of structurally unrelated compounds, including steroids, fatty acids, and xenobiotics.</text>
</comment>
<name>A0ABQ7SB07_9ACAR</name>
<evidence type="ECO:0000256" key="2">
    <source>
        <dbReference type="ARBA" id="ARBA00022617"/>
    </source>
</evidence>
<dbReference type="PROSITE" id="PS00086">
    <property type="entry name" value="CYTOCHROME_P450"/>
    <property type="match status" value="1"/>
</dbReference>
<dbReference type="PANTHER" id="PTHR24302">
    <property type="entry name" value="CYTOCHROME P450 FAMILY 3"/>
    <property type="match status" value="1"/>
</dbReference>
<comment type="similarity">
    <text evidence="1 8">Belongs to the cytochrome P450 family.</text>
</comment>
<dbReference type="InterPro" id="IPR001128">
    <property type="entry name" value="Cyt_P450"/>
</dbReference>
<dbReference type="Proteomes" id="UP000825002">
    <property type="component" value="Unassembled WGS sequence"/>
</dbReference>
<dbReference type="InterPro" id="IPR002401">
    <property type="entry name" value="Cyt_P450_E_grp-I"/>
</dbReference>
<accession>A0ABQ7SB07</accession>
<organism evidence="9 10">
    <name type="scientific">Fragariocoptes setiger</name>
    <dbReference type="NCBI Taxonomy" id="1670756"/>
    <lineage>
        <taxon>Eukaryota</taxon>
        <taxon>Metazoa</taxon>
        <taxon>Ecdysozoa</taxon>
        <taxon>Arthropoda</taxon>
        <taxon>Chelicerata</taxon>
        <taxon>Arachnida</taxon>
        <taxon>Acari</taxon>
        <taxon>Acariformes</taxon>
        <taxon>Trombidiformes</taxon>
        <taxon>Prostigmata</taxon>
        <taxon>Eupodina</taxon>
        <taxon>Eriophyoidea</taxon>
        <taxon>Phytoptidae</taxon>
        <taxon>Fragariocoptes</taxon>
    </lineage>
</organism>
<comment type="caution">
    <text evidence="9">The sequence shown here is derived from an EMBL/GenBank/DDBJ whole genome shotgun (WGS) entry which is preliminary data.</text>
</comment>
<evidence type="ECO:0000313" key="9">
    <source>
        <dbReference type="EMBL" id="KAG9510594.1"/>
    </source>
</evidence>
<dbReference type="InterPro" id="IPR050705">
    <property type="entry name" value="Cytochrome_P450_3A"/>
</dbReference>
<dbReference type="Gene3D" id="1.10.630.10">
    <property type="entry name" value="Cytochrome P450"/>
    <property type="match status" value="1"/>
</dbReference>
<dbReference type="InterPro" id="IPR036396">
    <property type="entry name" value="Cyt_P450_sf"/>
</dbReference>
<dbReference type="Pfam" id="PF00067">
    <property type="entry name" value="p450"/>
    <property type="match status" value="1"/>
</dbReference>
<dbReference type="PRINTS" id="PR00385">
    <property type="entry name" value="P450"/>
</dbReference>
<evidence type="ECO:0000256" key="3">
    <source>
        <dbReference type="ARBA" id="ARBA00022723"/>
    </source>
</evidence>
<proteinExistence type="inferred from homology"/>
<dbReference type="InterPro" id="IPR017972">
    <property type="entry name" value="Cyt_P450_CS"/>
</dbReference>
<evidence type="ECO:0000256" key="6">
    <source>
        <dbReference type="ARBA" id="ARBA00023033"/>
    </source>
</evidence>
<keyword evidence="10" id="KW-1185">Reference proteome</keyword>
<keyword evidence="4 8" id="KW-0560">Oxidoreductase</keyword>
<evidence type="ECO:0000256" key="1">
    <source>
        <dbReference type="ARBA" id="ARBA00010617"/>
    </source>
</evidence>
<protein>
    <submittedName>
        <fullName evidence="9">Cytochrome protein</fullName>
    </submittedName>
</protein>
<dbReference type="SUPFAM" id="SSF48264">
    <property type="entry name" value="Cytochrome P450"/>
    <property type="match status" value="1"/>
</dbReference>
<dbReference type="PRINTS" id="PR00463">
    <property type="entry name" value="EP450I"/>
</dbReference>
<keyword evidence="6 8" id="KW-0503">Monooxygenase</keyword>
<sequence>MLQQYVLIAAIWLVYWLYKRYYFSVHYLKKSKIPQPPAGDFFRGNGNLLNNLELKNTCDSLHKLFGDTFGITSGTNVFVYTNDADLLYKIYKEQANTHVNRGDTLIPSDLMNDHSLLANEGQNWLRCRNIIGPELTTKKLHNEGIQEDLNDATECVLNYIQEQNTKSQADTQSAIVDVGKLFKRFTLDTVLRTLYDKQGLVDYSSDTGDKNFMLKTLMRIIEKIYHPAFVWFQYIPILRPVVLWIDRVTTNFRGALIQLAERALENRTVGANGPRLKHKLLDAFDAGRLSRAELWGNAAFMVAAGWDTTAQSLAAFTWLMATNPEKQAKLRDDIVRDGHKSKYLDWCIRETLRLFPPALTARCLAHDVEWKGMTLRKGMRLVPSIFNIHRKAEYWGNDADTFRPERFAPEESSAHHKAQFFAFGLGPRNCVGGKLAMLEMQLLIARLITKFSIQACEDTPKSLKVELPLIFVPVIRDRVLLKFVEL</sequence>
<dbReference type="EMBL" id="JAIFTH010000116">
    <property type="protein sequence ID" value="KAG9510594.1"/>
    <property type="molecule type" value="Genomic_DNA"/>
</dbReference>
<dbReference type="PANTHER" id="PTHR24302:SF15">
    <property type="entry name" value="FATTY-ACID PEROXYGENASE"/>
    <property type="match status" value="1"/>
</dbReference>